<feature type="transmembrane region" description="Helical" evidence="6">
    <location>
        <begin position="546"/>
        <end position="565"/>
    </location>
</feature>
<organism evidence="8 9">
    <name type="scientific">Endocarpon pusillum (strain Z07020 / HMAS-L-300199)</name>
    <name type="common">Lichen-forming fungus</name>
    <dbReference type="NCBI Taxonomy" id="1263415"/>
    <lineage>
        <taxon>Eukaryota</taxon>
        <taxon>Fungi</taxon>
        <taxon>Dikarya</taxon>
        <taxon>Ascomycota</taxon>
        <taxon>Pezizomycotina</taxon>
        <taxon>Eurotiomycetes</taxon>
        <taxon>Chaetothyriomycetidae</taxon>
        <taxon>Verrucariales</taxon>
        <taxon>Verrucariaceae</taxon>
        <taxon>Endocarpon</taxon>
    </lineage>
</organism>
<sequence length="787" mass="85940">MSNFSLDASKFLAQSQSRLSFAGTDRPAPDRSRRQNNQTGWRASAASKPYISRIGNPYQPSSSQVSGFPFSSRLHPQQAPLFYSATDEFRENNDEEEHEKELADYYALQKSRRQLGGKDLEESSELEDEGSRSLGTGDDGRETDDRGFGRGGGIRSSWRGDYKSGRGRGKDVDRMAEQLEADGNDGRSERSSRSQARMVDVGLEDTMRSDLDDDEPLPNYMDDPPSIQQFGKPLRASHPRFGVDSTVFPHETDQQTLLEHPRPPSSSGDDVPALMAQVAADPPCHDAFWGHLYLLCLAATFATWFLVWLHTNAPKTPLGDTVYTTLHRSFHLLAIYTLVSIFVSLLWLAALRSYVRPVVYTILISVPVILYSFSFYSFVSSFKGTRSASSIQDTVMRWTAFIPAALATLWILCVIRGRHSLHKAISILEFGTRILAANSALLAQGFAVLALIVSWTWLWLSMFTRVFLGGHLSTRSSVGRFIIDASTWWLGAYFILMYLWTIAMIFGIQRSVTSATVSQWYFHRLAVPAPTSLTIVQAALTHALTTLFGTIALSTGLSLLIRLPLLILPRRIAFLLSAATYSFIPTPVVALINPLTLTYASIHSQPLSTSARGLSQLHFLGSTATNNAATTSLYPNTFSSPPYHAASNRRGGASDGWTSNTTPLLPYRLAKLLLHATRLIMSLALGFGGWVSTAHSLRISGSVKGSLYAYIVGLIAGAIGWGVLGSMEGVLAGVVDAVVVCWGSEVGNPLAGGRGEARYCREAGWLFGGEENGEAGVGGARGEVALP</sequence>
<keyword evidence="3 6" id="KW-0812">Transmembrane</keyword>
<comment type="similarity">
    <text evidence="2 6">Belongs to the CTL (choline transporter-like) family.</text>
</comment>
<dbReference type="GO" id="GO:0022857">
    <property type="term" value="F:transmembrane transporter activity"/>
    <property type="evidence" value="ECO:0007669"/>
    <property type="project" value="UniProtKB-UniRule"/>
</dbReference>
<proteinExistence type="inferred from homology"/>
<dbReference type="RefSeq" id="XP_007802892.1">
    <property type="nucleotide sequence ID" value="XM_007804701.1"/>
</dbReference>
<feature type="transmembrane region" description="Helical" evidence="6">
    <location>
        <begin position="705"/>
        <end position="724"/>
    </location>
</feature>
<feature type="compositionally biased region" description="Basic and acidic residues" evidence="7">
    <location>
        <begin position="138"/>
        <end position="148"/>
    </location>
</feature>
<dbReference type="GO" id="GO:0005886">
    <property type="term" value="C:plasma membrane"/>
    <property type="evidence" value="ECO:0007669"/>
    <property type="project" value="UniProtKB-SubCell"/>
</dbReference>
<feature type="transmembrane region" description="Helical" evidence="6">
    <location>
        <begin position="292"/>
        <end position="310"/>
    </location>
</feature>
<feature type="transmembrane region" description="Helical" evidence="6">
    <location>
        <begin position="435"/>
        <end position="458"/>
    </location>
</feature>
<dbReference type="OMA" id="LIVLWTW"/>
<feature type="transmembrane region" description="Helical" evidence="6">
    <location>
        <begin position="330"/>
        <end position="351"/>
    </location>
</feature>
<dbReference type="GeneID" id="19241697"/>
<gene>
    <name evidence="8" type="ORF">EPUS_06807</name>
</gene>
<evidence type="ECO:0000313" key="8">
    <source>
        <dbReference type="EMBL" id="ERF71425.1"/>
    </source>
</evidence>
<dbReference type="Proteomes" id="UP000019373">
    <property type="component" value="Unassembled WGS sequence"/>
</dbReference>
<dbReference type="EMBL" id="KE721211">
    <property type="protein sequence ID" value="ERF71425.1"/>
    <property type="molecule type" value="Genomic_DNA"/>
</dbReference>
<feature type="transmembrane region" description="Helical" evidence="6">
    <location>
        <begin position="488"/>
        <end position="508"/>
    </location>
</feature>
<feature type="region of interest" description="Disordered" evidence="7">
    <location>
        <begin position="17"/>
        <end position="101"/>
    </location>
</feature>
<evidence type="ECO:0000256" key="5">
    <source>
        <dbReference type="ARBA" id="ARBA00023136"/>
    </source>
</evidence>
<feature type="compositionally biased region" description="Basic and acidic residues" evidence="7">
    <location>
        <begin position="158"/>
        <end position="177"/>
    </location>
</feature>
<feature type="compositionally biased region" description="Low complexity" evidence="7">
    <location>
        <begin position="59"/>
        <end position="72"/>
    </location>
</feature>
<evidence type="ECO:0000256" key="3">
    <source>
        <dbReference type="ARBA" id="ARBA00022692"/>
    </source>
</evidence>
<protein>
    <recommendedName>
        <fullName evidence="6">Protein PNS1</fullName>
    </recommendedName>
</protein>
<dbReference type="Pfam" id="PF04515">
    <property type="entry name" value="Choline_transpo"/>
    <property type="match status" value="1"/>
</dbReference>
<dbReference type="PANTHER" id="PTHR12385">
    <property type="entry name" value="CHOLINE TRANSPORTER-LIKE (SLC FAMILY 44)"/>
    <property type="match status" value="1"/>
</dbReference>
<feature type="transmembrane region" description="Helical" evidence="6">
    <location>
        <begin position="520"/>
        <end position="540"/>
    </location>
</feature>
<dbReference type="HOGENOM" id="CLU_010891_0_0_1"/>
<keyword evidence="4 6" id="KW-1133">Transmembrane helix</keyword>
<feature type="transmembrane region" description="Helical" evidence="6">
    <location>
        <begin position="672"/>
        <end position="693"/>
    </location>
</feature>
<dbReference type="AlphaFoldDB" id="U1HM98"/>
<evidence type="ECO:0000256" key="6">
    <source>
        <dbReference type="RuleBase" id="RU368066"/>
    </source>
</evidence>
<feature type="transmembrane region" description="Helical" evidence="6">
    <location>
        <begin position="358"/>
        <end position="378"/>
    </location>
</feature>
<comment type="subcellular location">
    <subcellularLocation>
        <location evidence="6">Cell membrane</location>
        <topology evidence="6">Multi-pass membrane protein</topology>
    </subcellularLocation>
    <subcellularLocation>
        <location evidence="1">Membrane</location>
        <topology evidence="1">Multi-pass membrane protein</topology>
    </subcellularLocation>
</comment>
<feature type="region of interest" description="Disordered" evidence="7">
    <location>
        <begin position="113"/>
        <end position="209"/>
    </location>
</feature>
<keyword evidence="5 6" id="KW-0472">Membrane</keyword>
<keyword evidence="9" id="KW-1185">Reference proteome</keyword>
<evidence type="ECO:0000256" key="4">
    <source>
        <dbReference type="ARBA" id="ARBA00022989"/>
    </source>
</evidence>
<reference evidence="9" key="1">
    <citation type="journal article" date="2014" name="BMC Genomics">
        <title>Genome characteristics reveal the impact of lichenization on lichen-forming fungus Endocarpon pusillum Hedwig (Verrucariales, Ascomycota).</title>
        <authorList>
            <person name="Wang Y.-Y."/>
            <person name="Liu B."/>
            <person name="Zhang X.-Y."/>
            <person name="Zhou Q.-M."/>
            <person name="Zhang T."/>
            <person name="Li H."/>
            <person name="Yu Y.-F."/>
            <person name="Zhang X.-L."/>
            <person name="Hao X.-Y."/>
            <person name="Wang M."/>
            <person name="Wang L."/>
            <person name="Wei J.-C."/>
        </authorList>
    </citation>
    <scope>NUCLEOTIDE SEQUENCE [LARGE SCALE GENOMIC DNA]</scope>
    <source>
        <strain evidence="9">Z07020 / HMAS-L-300199</strain>
    </source>
</reference>
<dbReference type="OrthoDB" id="420519at2759"/>
<dbReference type="PANTHER" id="PTHR12385:SF88">
    <property type="entry name" value="CHOLINE TRANSPORTER-LIKE PROTEIN CTL1"/>
    <property type="match status" value="1"/>
</dbReference>
<evidence type="ECO:0000256" key="2">
    <source>
        <dbReference type="ARBA" id="ARBA00007168"/>
    </source>
</evidence>
<evidence type="ECO:0000256" key="7">
    <source>
        <dbReference type="SAM" id="MobiDB-lite"/>
    </source>
</evidence>
<dbReference type="eggNOG" id="KOG1362">
    <property type="taxonomic scope" value="Eukaryota"/>
</dbReference>
<feature type="transmembrane region" description="Helical" evidence="6">
    <location>
        <begin position="398"/>
        <end position="415"/>
    </location>
</feature>
<dbReference type="InterPro" id="IPR007603">
    <property type="entry name" value="Choline_transptr-like"/>
</dbReference>
<comment type="function">
    <text evidence="6">Probably involved in transport through the plasma membrane.</text>
</comment>
<evidence type="ECO:0000256" key="1">
    <source>
        <dbReference type="ARBA" id="ARBA00004141"/>
    </source>
</evidence>
<accession>U1HM98</accession>
<evidence type="ECO:0000313" key="9">
    <source>
        <dbReference type="Proteomes" id="UP000019373"/>
    </source>
</evidence>
<name>U1HM98_ENDPU</name>
<feature type="transmembrane region" description="Helical" evidence="6">
    <location>
        <begin position="572"/>
        <end position="592"/>
    </location>
</feature>